<proteinExistence type="predicted"/>
<dbReference type="RefSeq" id="WP_037267976.1">
    <property type="nucleotide sequence ID" value="NZ_QHKI01000025.1"/>
</dbReference>
<name>A0A428Z4R6_KIBAR</name>
<protein>
    <submittedName>
        <fullName evidence="1">Uncharacterized protein</fullName>
    </submittedName>
</protein>
<dbReference type="EMBL" id="QHKI01000025">
    <property type="protein sequence ID" value="RSM81585.1"/>
    <property type="molecule type" value="Genomic_DNA"/>
</dbReference>
<evidence type="ECO:0000313" key="1">
    <source>
        <dbReference type="EMBL" id="RSM81585.1"/>
    </source>
</evidence>
<comment type="caution">
    <text evidence="1">The sequence shown here is derived from an EMBL/GenBank/DDBJ whole genome shotgun (WGS) entry which is preliminary data.</text>
</comment>
<accession>A0A428Z4R6</accession>
<dbReference type="Proteomes" id="UP000287547">
    <property type="component" value="Unassembled WGS sequence"/>
</dbReference>
<gene>
    <name evidence="1" type="ORF">DMH04_27280</name>
</gene>
<organism evidence="1 2">
    <name type="scientific">Kibdelosporangium aridum</name>
    <dbReference type="NCBI Taxonomy" id="2030"/>
    <lineage>
        <taxon>Bacteria</taxon>
        <taxon>Bacillati</taxon>
        <taxon>Actinomycetota</taxon>
        <taxon>Actinomycetes</taxon>
        <taxon>Pseudonocardiales</taxon>
        <taxon>Pseudonocardiaceae</taxon>
        <taxon>Kibdelosporangium</taxon>
    </lineage>
</organism>
<dbReference type="OrthoDB" id="4224858at2"/>
<dbReference type="AlphaFoldDB" id="A0A428Z4R6"/>
<reference evidence="1 2" key="1">
    <citation type="submission" date="2018-05" db="EMBL/GenBank/DDBJ databases">
        <title>Evolution of GPA BGCs.</title>
        <authorList>
            <person name="Waglechner N."/>
            <person name="Wright G.D."/>
        </authorList>
    </citation>
    <scope>NUCLEOTIDE SEQUENCE [LARGE SCALE GENOMIC DNA]</scope>
    <source>
        <strain evidence="1 2">A82846</strain>
    </source>
</reference>
<sequence>MIEILDHLDVLTQPDVAPESLSLAGVPYGSRAADSIDRTRVTQVSWAPIIGAMRGGSDGWEYFDADDRPLSLDEVIDSALADRGSLLYTPAKISFKVEATRVVTMALYGERLDHFASLRTYDEFLATFGKPDHMDESWDTGELMSYSNYYWRSRKLATWDCWDNRVALVSLGEWTPDNKV</sequence>
<evidence type="ECO:0000313" key="2">
    <source>
        <dbReference type="Proteomes" id="UP000287547"/>
    </source>
</evidence>